<sequence>MTIPPGHGVRARLANLAAVSQSLGRGATDELLRCFGKVLGNAATSLPEALAARLSSADFALLVPDMANPQAAAEHLLDTLAQEGAGFLPDQPSAWLGWPFCPGQRGGYHPGAGGCRTGGSGGRRA</sequence>
<comment type="caution">
    <text evidence="1">The sequence shown here is derived from an EMBL/GenBank/DDBJ whole genome shotgun (WGS) entry which is preliminary data.</text>
</comment>
<protein>
    <submittedName>
        <fullName evidence="1">Diguanylate cyclase</fullName>
    </submittedName>
</protein>
<dbReference type="EMBL" id="JADJUC010000028">
    <property type="protein sequence ID" value="MBK8525193.1"/>
    <property type="molecule type" value="Genomic_DNA"/>
</dbReference>
<name>A0A9D7PSE5_9PROT</name>
<dbReference type="AlphaFoldDB" id="A0A9D7PSE5"/>
<dbReference type="SUPFAM" id="SSF55073">
    <property type="entry name" value="Nucleotide cyclase"/>
    <property type="match status" value="1"/>
</dbReference>
<gene>
    <name evidence="1" type="ORF">IPL58_14850</name>
</gene>
<proteinExistence type="predicted"/>
<dbReference type="Proteomes" id="UP000886689">
    <property type="component" value="Unassembled WGS sequence"/>
</dbReference>
<dbReference type="InterPro" id="IPR029787">
    <property type="entry name" value="Nucleotide_cyclase"/>
</dbReference>
<dbReference type="Gene3D" id="3.30.70.270">
    <property type="match status" value="1"/>
</dbReference>
<evidence type="ECO:0000313" key="2">
    <source>
        <dbReference type="Proteomes" id="UP000886689"/>
    </source>
</evidence>
<organism evidence="1 2">
    <name type="scientific">Candidatus Proximibacter danicus</name>
    <dbReference type="NCBI Taxonomy" id="2954365"/>
    <lineage>
        <taxon>Bacteria</taxon>
        <taxon>Pseudomonadati</taxon>
        <taxon>Pseudomonadota</taxon>
        <taxon>Betaproteobacteria</taxon>
        <taxon>Candidatus Proximibacter</taxon>
    </lineage>
</organism>
<dbReference type="InterPro" id="IPR043128">
    <property type="entry name" value="Rev_trsase/Diguanyl_cyclase"/>
</dbReference>
<accession>A0A9D7PSE5</accession>
<reference evidence="1" key="1">
    <citation type="submission" date="2020-10" db="EMBL/GenBank/DDBJ databases">
        <title>Connecting structure to function with the recovery of over 1000 high-quality activated sludge metagenome-assembled genomes encoding full-length rRNA genes using long-read sequencing.</title>
        <authorList>
            <person name="Singleton C.M."/>
            <person name="Petriglieri F."/>
            <person name="Kristensen J.M."/>
            <person name="Kirkegaard R.H."/>
            <person name="Michaelsen T.Y."/>
            <person name="Andersen M.H."/>
            <person name="Karst S.M."/>
            <person name="Dueholm M.S."/>
            <person name="Nielsen P.H."/>
            <person name="Albertsen M."/>
        </authorList>
    </citation>
    <scope>NUCLEOTIDE SEQUENCE</scope>
    <source>
        <strain evidence="1">Hirt_18-Q3-R61-65_BATAC.395</strain>
    </source>
</reference>
<evidence type="ECO:0000313" key="1">
    <source>
        <dbReference type="EMBL" id="MBK8525193.1"/>
    </source>
</evidence>